<dbReference type="Pfam" id="PF13947">
    <property type="entry name" value="GUB_WAK_bind"/>
    <property type="match status" value="1"/>
</dbReference>
<dbReference type="InterPro" id="IPR025287">
    <property type="entry name" value="WAK_GUB"/>
</dbReference>
<protein>
    <recommendedName>
        <fullName evidence="5">Wall-associated receptor kinase galacturonan-binding domain-containing protein</fullName>
    </recommendedName>
</protein>
<feature type="domain" description="Wall-associated receptor kinase galacturonan-binding" evidence="5">
    <location>
        <begin position="27"/>
        <end position="90"/>
    </location>
</feature>
<keyword evidence="7" id="KW-1185">Reference proteome</keyword>
<feature type="transmembrane region" description="Helical" evidence="3">
    <location>
        <begin position="263"/>
        <end position="296"/>
    </location>
</feature>
<sequence>MWIRNSIVASTFLFVTFITSSIAQSNCVPSSCGDIQEIRSPFRLRTDPEHCGTNGYELDCQNNQTVLNYKSRKFYVQEINYKGFSIRLLDPGLKDQEENCTVFPDHKASYDSMTSGIFGWHRANNDINYVNCRAPINSSRYMPTSFCRTNTTAPNSNFSSYLVIGEILQDSDLARGCRVETVAWSAAPGISKNKSSSLSSIHQALAYGFELDWRHDFLCRDCEARGDAYNCILKDNSDVVTCGHFCKESTPVSQLSFRCKVEYYSVFVLFYGGIGIGALMVLRFLVGIPILIAIIVWQCKRRNLNTSNDDSLGDKASSSEQNC</sequence>
<evidence type="ECO:0000313" key="6">
    <source>
        <dbReference type="EMBL" id="KAK4350945.1"/>
    </source>
</evidence>
<dbReference type="PANTHER" id="PTHR33138">
    <property type="entry name" value="OS01G0690200 PROTEIN"/>
    <property type="match status" value="1"/>
</dbReference>
<keyword evidence="3" id="KW-0812">Transmembrane</keyword>
<dbReference type="EMBL" id="JAVYJV010000016">
    <property type="protein sequence ID" value="KAK4350945.1"/>
    <property type="molecule type" value="Genomic_DNA"/>
</dbReference>
<dbReference type="GO" id="GO:0030247">
    <property type="term" value="F:polysaccharide binding"/>
    <property type="evidence" value="ECO:0007669"/>
    <property type="project" value="InterPro"/>
</dbReference>
<gene>
    <name evidence="6" type="ORF">RND71_030258</name>
</gene>
<proteinExistence type="predicted"/>
<dbReference type="GO" id="GO:0016020">
    <property type="term" value="C:membrane"/>
    <property type="evidence" value="ECO:0007669"/>
    <property type="project" value="UniProtKB-SubCell"/>
</dbReference>
<feature type="chain" id="PRO_5042073081" description="Wall-associated receptor kinase galacturonan-binding domain-containing protein" evidence="4">
    <location>
        <begin position="24"/>
        <end position="323"/>
    </location>
</feature>
<organism evidence="6 7">
    <name type="scientific">Anisodus tanguticus</name>
    <dbReference type="NCBI Taxonomy" id="243964"/>
    <lineage>
        <taxon>Eukaryota</taxon>
        <taxon>Viridiplantae</taxon>
        <taxon>Streptophyta</taxon>
        <taxon>Embryophyta</taxon>
        <taxon>Tracheophyta</taxon>
        <taxon>Spermatophyta</taxon>
        <taxon>Magnoliopsida</taxon>
        <taxon>eudicotyledons</taxon>
        <taxon>Gunneridae</taxon>
        <taxon>Pentapetalae</taxon>
        <taxon>asterids</taxon>
        <taxon>lamiids</taxon>
        <taxon>Solanales</taxon>
        <taxon>Solanaceae</taxon>
        <taxon>Solanoideae</taxon>
        <taxon>Hyoscyameae</taxon>
        <taxon>Anisodus</taxon>
    </lineage>
</organism>
<evidence type="ECO:0000256" key="1">
    <source>
        <dbReference type="ARBA" id="ARBA00004167"/>
    </source>
</evidence>
<evidence type="ECO:0000256" key="2">
    <source>
        <dbReference type="ARBA" id="ARBA00022729"/>
    </source>
</evidence>
<keyword evidence="3" id="KW-0472">Membrane</keyword>
<accession>A0AAE1REZ0</accession>
<reference evidence="6" key="1">
    <citation type="submission" date="2023-12" db="EMBL/GenBank/DDBJ databases">
        <title>Genome assembly of Anisodus tanguticus.</title>
        <authorList>
            <person name="Wang Y.-J."/>
        </authorList>
    </citation>
    <scope>NUCLEOTIDE SEQUENCE</scope>
    <source>
        <strain evidence="6">KB-2021</strain>
        <tissue evidence="6">Leaf</tissue>
    </source>
</reference>
<evidence type="ECO:0000259" key="5">
    <source>
        <dbReference type="Pfam" id="PF13947"/>
    </source>
</evidence>
<name>A0AAE1REZ0_9SOLA</name>
<evidence type="ECO:0000256" key="4">
    <source>
        <dbReference type="SAM" id="SignalP"/>
    </source>
</evidence>
<dbReference type="PANTHER" id="PTHR33138:SF28">
    <property type="entry name" value="LEAF RUST 10 DISEASE-RESISTANCE LOCUS RECEPTOR-LIKE PROTEIN KINASE-LIKE 2.1"/>
    <property type="match status" value="1"/>
</dbReference>
<evidence type="ECO:0000256" key="3">
    <source>
        <dbReference type="SAM" id="Phobius"/>
    </source>
</evidence>
<dbReference type="Proteomes" id="UP001291623">
    <property type="component" value="Unassembled WGS sequence"/>
</dbReference>
<keyword evidence="3" id="KW-1133">Transmembrane helix</keyword>
<evidence type="ECO:0000313" key="7">
    <source>
        <dbReference type="Proteomes" id="UP001291623"/>
    </source>
</evidence>
<feature type="signal peptide" evidence="4">
    <location>
        <begin position="1"/>
        <end position="23"/>
    </location>
</feature>
<dbReference type="AlphaFoldDB" id="A0AAE1REZ0"/>
<comment type="subcellular location">
    <subcellularLocation>
        <location evidence="1">Membrane</location>
        <topology evidence="1">Single-pass membrane protein</topology>
    </subcellularLocation>
</comment>
<keyword evidence="2 4" id="KW-0732">Signal</keyword>
<comment type="caution">
    <text evidence="6">The sequence shown here is derived from an EMBL/GenBank/DDBJ whole genome shotgun (WGS) entry which is preliminary data.</text>
</comment>